<organism evidence="1 2">
    <name type="scientific">Clostridium baratii str. Sullivan</name>
    <dbReference type="NCBI Taxonomy" id="1415775"/>
    <lineage>
        <taxon>Bacteria</taxon>
        <taxon>Bacillati</taxon>
        <taxon>Bacillota</taxon>
        <taxon>Clostridia</taxon>
        <taxon>Eubacteriales</taxon>
        <taxon>Clostridiaceae</taxon>
        <taxon>Clostridium</taxon>
    </lineage>
</organism>
<evidence type="ECO:0000313" key="2">
    <source>
        <dbReference type="Proteomes" id="UP000030635"/>
    </source>
</evidence>
<dbReference type="RefSeq" id="WP_040113607.1">
    <property type="nucleotide sequence ID" value="NZ_CP006906.1"/>
</dbReference>
<proteinExistence type="predicted"/>
<keyword evidence="2" id="KW-1185">Reference proteome</keyword>
<name>A0A0A7G319_9CLOT</name>
<keyword evidence="1" id="KW-0614">Plasmid</keyword>
<protein>
    <submittedName>
        <fullName evidence="1">Uncharacterized protein</fullName>
    </submittedName>
</protein>
<dbReference type="AlphaFoldDB" id="A0A0A7G319"/>
<dbReference type="EMBL" id="CP006906">
    <property type="protein sequence ID" value="AIY85376.1"/>
    <property type="molecule type" value="Genomic_DNA"/>
</dbReference>
<dbReference type="HOGENOM" id="CLU_2218434_0_0_9"/>
<dbReference type="KEGG" id="cbv:U729_3122"/>
<gene>
    <name evidence="1" type="ORF">U729_3122</name>
</gene>
<reference evidence="1 2" key="1">
    <citation type="journal article" date="2015" name="Infect. Genet. Evol.">
        <title>Genomic sequences of six botulinum neurotoxin-producing strains representing three clostridial species illustrate the mobility and diversity of botulinum neurotoxin genes.</title>
        <authorList>
            <person name="Smith T.J."/>
            <person name="Hill K.K."/>
            <person name="Xie G."/>
            <person name="Foley B.T."/>
            <person name="Williamson C.H."/>
            <person name="Foster J.T."/>
            <person name="Johnson S.L."/>
            <person name="Chertkov O."/>
            <person name="Teshima H."/>
            <person name="Gibbons H.S."/>
            <person name="Johnsky L.A."/>
            <person name="Karavis M.A."/>
            <person name="Smith L.A."/>
        </authorList>
    </citation>
    <scope>NUCLEOTIDE SEQUENCE [LARGE SCALE GENOMIC DNA]</scope>
    <source>
        <strain evidence="1">Sullivan</strain>
        <plasmid evidence="2">Plasmid pCBJ</plasmid>
    </source>
</reference>
<accession>A0A0A7G319</accession>
<dbReference type="OrthoDB" id="2942634at2"/>
<sequence length="106" mass="12673">MDNIQRRKNKEEILTYLLLLDGNETSLISYETYEKFKVILIEVAKITQNIRYCSNPNCVCHPESKIKKILLDEKIRKFLNENRILEDIEEMVNNYTPQVSLKVYFK</sequence>
<evidence type="ECO:0000313" key="1">
    <source>
        <dbReference type="EMBL" id="AIY85376.1"/>
    </source>
</evidence>
<dbReference type="Proteomes" id="UP000030635">
    <property type="component" value="Plasmid pCBJ"/>
</dbReference>
<geneLocation type="plasmid" evidence="1 2">
    <name>pCBJ</name>
</geneLocation>